<dbReference type="WBParaSite" id="HNAJ_0000928401-mRNA-1">
    <property type="protein sequence ID" value="HNAJ_0000928401-mRNA-1"/>
    <property type="gene ID" value="HNAJ_0000928401"/>
</dbReference>
<feature type="compositionally biased region" description="Acidic residues" evidence="1">
    <location>
        <begin position="638"/>
        <end position="654"/>
    </location>
</feature>
<feature type="compositionally biased region" description="Basic and acidic residues" evidence="1">
    <location>
        <begin position="542"/>
        <end position="566"/>
    </location>
</feature>
<feature type="region of interest" description="Disordered" evidence="1">
    <location>
        <begin position="437"/>
        <end position="847"/>
    </location>
</feature>
<gene>
    <name evidence="3" type="ORF">HNAJ_LOCUS9279</name>
</gene>
<accession>A0A0R3TPA2</accession>
<feature type="compositionally biased region" description="Basic and acidic residues" evidence="1">
    <location>
        <begin position="662"/>
        <end position="675"/>
    </location>
</feature>
<protein>
    <submittedName>
        <fullName evidence="5">PWWP domain-containing protein</fullName>
    </submittedName>
</protein>
<sequence>MGSFPILPEEESEIKEAAEAVDVPLEEVTEHVEDVDCIEEVEKNDILNGQEPEDGQDETGCAENEVVDVNMALTDNGDVSGECDVREEEAIVEVVVEESETSAFHAVDNESVDFVPEEEGEIEEDAEAVDVPLEEVTEHVEDVDSVEEVEENGILSGQEPEDGQEGTGCAENGVVEVNVASHEESNELVVNSEPLSNAIEEAIEEVENDVHCAETLCSVPEEEGEIKEDAEAVDVPLEEVTEHVEDVDSVEEVEENGILSAQDPEDAQKSDDGKEEIGCAETEVVDVNVAFTVNGHADDVCEVGEEKVIAEVREEKCVALTSHALEKDFVLELFEPTEKSSNGVKSAPTYTTKAYLALSDKVMTANRIEVTSQTNATATAKAVNTSVNGGASAGGIRNQRVRNYAPRVYNQSTRGPTSFQVPTQKFVDNKRQKDNLNMGKEHHEVPKDNVQRNAKNTPSVSSNAALKSTLSSTEKGPVVKTAAKATGQGGKRFEKSLKEDGIADTVKSTSHQRREDAKQLPNRFQEKATSVKSANAPSQGISKKEAQNKNSTNEKVKQNETRDVKKASKSASKPVDGDAAAATARVQPNKHNTEEQSSTPAANVDETKFTKKTKRTWKRRQQRKRARMNRFASKSETEKEEETEVMEEEEEAADVVDTQVNKTEDSAPSKEDTKVVTKPSKAKIRRERRLRARLRRKEEAAAAKASKALKKKGKTSKCIPADTSTSKVDHADATPSEGKPKSTAANASSKGPEISQVQKRNPAAQNVKPDKKGNPTETHNSSLQTPGKSASGPKADTTASKIGPTKQPAAVQPSKVDGKEQSTSSTSAVPWIVRERQRRKDLRRKRNSKKYKSVNAWLANGWIQLGILVAAISLGAFFVLFYCY</sequence>
<evidence type="ECO:0000313" key="4">
    <source>
        <dbReference type="Proteomes" id="UP000278807"/>
    </source>
</evidence>
<evidence type="ECO:0000256" key="2">
    <source>
        <dbReference type="SAM" id="Phobius"/>
    </source>
</evidence>
<dbReference type="STRING" id="102285.A0A0R3TPA2"/>
<evidence type="ECO:0000313" key="5">
    <source>
        <dbReference type="WBParaSite" id="HNAJ_0000928401-mRNA-1"/>
    </source>
</evidence>
<name>A0A0R3TPA2_RODNA</name>
<feature type="compositionally biased region" description="Basic and acidic residues" evidence="1">
    <location>
        <begin position="491"/>
        <end position="501"/>
    </location>
</feature>
<feature type="compositionally biased region" description="Polar residues" evidence="1">
    <location>
        <begin position="775"/>
        <end position="788"/>
    </location>
</feature>
<feature type="compositionally biased region" description="Basic residues" evidence="1">
    <location>
        <begin position="836"/>
        <end position="847"/>
    </location>
</feature>
<keyword evidence="2" id="KW-1133">Transmembrane helix</keyword>
<evidence type="ECO:0000313" key="3">
    <source>
        <dbReference type="EMBL" id="VDO05680.1"/>
    </source>
</evidence>
<evidence type="ECO:0000256" key="1">
    <source>
        <dbReference type="SAM" id="MobiDB-lite"/>
    </source>
</evidence>
<keyword evidence="4" id="KW-1185">Reference proteome</keyword>
<keyword evidence="2" id="KW-0812">Transmembrane</keyword>
<feature type="transmembrane region" description="Helical" evidence="2">
    <location>
        <begin position="862"/>
        <end position="883"/>
    </location>
</feature>
<feature type="compositionally biased region" description="Polar residues" evidence="1">
    <location>
        <begin position="451"/>
        <end position="474"/>
    </location>
</feature>
<feature type="compositionally biased region" description="Basic residues" evidence="1">
    <location>
        <begin position="610"/>
        <end position="628"/>
    </location>
</feature>
<dbReference type="Proteomes" id="UP000278807">
    <property type="component" value="Unassembled WGS sequence"/>
</dbReference>
<keyword evidence="2" id="KW-0472">Membrane</keyword>
<feature type="compositionally biased region" description="Basic and acidic residues" evidence="1">
    <location>
        <begin position="437"/>
        <end position="450"/>
    </location>
</feature>
<feature type="region of interest" description="Disordered" evidence="1">
    <location>
        <begin position="137"/>
        <end position="168"/>
    </location>
</feature>
<dbReference type="EMBL" id="UZAE01012556">
    <property type="protein sequence ID" value="VDO05680.1"/>
    <property type="molecule type" value="Genomic_DNA"/>
</dbReference>
<organism evidence="5">
    <name type="scientific">Rodentolepis nana</name>
    <name type="common">Dwarf tapeworm</name>
    <name type="synonym">Hymenolepis nana</name>
    <dbReference type="NCBI Taxonomy" id="102285"/>
    <lineage>
        <taxon>Eukaryota</taxon>
        <taxon>Metazoa</taxon>
        <taxon>Spiralia</taxon>
        <taxon>Lophotrochozoa</taxon>
        <taxon>Platyhelminthes</taxon>
        <taxon>Cestoda</taxon>
        <taxon>Eucestoda</taxon>
        <taxon>Cyclophyllidea</taxon>
        <taxon>Hymenolepididae</taxon>
        <taxon>Rodentolepis</taxon>
    </lineage>
</organism>
<feature type="region of interest" description="Disordered" evidence="1">
    <location>
        <begin position="409"/>
        <end position="428"/>
    </location>
</feature>
<feature type="region of interest" description="Disordered" evidence="1">
    <location>
        <begin position="255"/>
        <end position="274"/>
    </location>
</feature>
<feature type="compositionally biased region" description="Polar residues" evidence="1">
    <location>
        <begin position="409"/>
        <end position="423"/>
    </location>
</feature>
<reference evidence="3 4" key="2">
    <citation type="submission" date="2018-11" db="EMBL/GenBank/DDBJ databases">
        <authorList>
            <consortium name="Pathogen Informatics"/>
        </authorList>
    </citation>
    <scope>NUCLEOTIDE SEQUENCE [LARGE SCALE GENOMIC DNA]</scope>
</reference>
<feature type="compositionally biased region" description="Polar residues" evidence="1">
    <location>
        <begin position="743"/>
        <end position="759"/>
    </location>
</feature>
<feature type="compositionally biased region" description="Basic residues" evidence="1">
    <location>
        <begin position="680"/>
        <end position="695"/>
    </location>
</feature>
<reference evidence="5" key="1">
    <citation type="submission" date="2016-04" db="UniProtKB">
        <authorList>
            <consortium name="WormBaseParasite"/>
        </authorList>
    </citation>
    <scope>IDENTIFICATION</scope>
</reference>
<feature type="compositionally biased region" description="Polar residues" evidence="1">
    <location>
        <begin position="527"/>
        <end position="541"/>
    </location>
</feature>
<proteinExistence type="predicted"/>
<dbReference type="AlphaFoldDB" id="A0A0R3TPA2"/>